<protein>
    <submittedName>
        <fullName evidence="1">Uncharacterized protein</fullName>
    </submittedName>
</protein>
<keyword evidence="2" id="KW-1185">Reference proteome</keyword>
<dbReference type="EMBL" id="JAXCGZ010017025">
    <property type="protein sequence ID" value="KAK7069099.1"/>
    <property type="molecule type" value="Genomic_DNA"/>
</dbReference>
<dbReference type="Proteomes" id="UP001381693">
    <property type="component" value="Unassembled WGS sequence"/>
</dbReference>
<reference evidence="1 2" key="1">
    <citation type="submission" date="2023-11" db="EMBL/GenBank/DDBJ databases">
        <title>Halocaridina rubra genome assembly.</title>
        <authorList>
            <person name="Smith C."/>
        </authorList>
    </citation>
    <scope>NUCLEOTIDE SEQUENCE [LARGE SCALE GENOMIC DNA]</scope>
    <source>
        <strain evidence="1">EP-1</strain>
        <tissue evidence="1">Whole</tissue>
    </source>
</reference>
<sequence>MNQYSNPNASSSVKMSAKHVLRSQSPAVSCAGGSVDHLPALDQAKWTVEM</sequence>
<evidence type="ECO:0000313" key="1">
    <source>
        <dbReference type="EMBL" id="KAK7069099.1"/>
    </source>
</evidence>
<comment type="caution">
    <text evidence="1">The sequence shown here is derived from an EMBL/GenBank/DDBJ whole genome shotgun (WGS) entry which is preliminary data.</text>
</comment>
<accession>A0AAN8ZZK7</accession>
<organism evidence="1 2">
    <name type="scientific">Halocaridina rubra</name>
    <name type="common">Hawaiian red shrimp</name>
    <dbReference type="NCBI Taxonomy" id="373956"/>
    <lineage>
        <taxon>Eukaryota</taxon>
        <taxon>Metazoa</taxon>
        <taxon>Ecdysozoa</taxon>
        <taxon>Arthropoda</taxon>
        <taxon>Crustacea</taxon>
        <taxon>Multicrustacea</taxon>
        <taxon>Malacostraca</taxon>
        <taxon>Eumalacostraca</taxon>
        <taxon>Eucarida</taxon>
        <taxon>Decapoda</taxon>
        <taxon>Pleocyemata</taxon>
        <taxon>Caridea</taxon>
        <taxon>Atyoidea</taxon>
        <taxon>Atyidae</taxon>
        <taxon>Halocaridina</taxon>
    </lineage>
</organism>
<name>A0AAN8ZZK7_HALRR</name>
<evidence type="ECO:0000313" key="2">
    <source>
        <dbReference type="Proteomes" id="UP001381693"/>
    </source>
</evidence>
<proteinExistence type="predicted"/>
<dbReference type="AlphaFoldDB" id="A0AAN8ZZK7"/>
<gene>
    <name evidence="1" type="ORF">SK128_011324</name>
</gene>